<keyword evidence="2" id="KW-1185">Reference proteome</keyword>
<sequence length="249" mass="26858">MSVLRATALARSTGAVIAGGALLLGTSAVVNAAGHERTSRTAALAAPAACAHIKHPHQGQTCGHSKIMLVTYTMSKPCRIYPNYPAKGTSWIAGGDRIIWRYNVTKTTALVSDIRGHGKGFPWWGFVDSSCIGTSTGQSAATYYRYESGHWKSHKTPAIAAGKARPQRLMSARSQNSSGWTPVVWRPSHGAVPSKKVKAGHNITLRDRRGALVIGNVSSTWQIRPSGTHQGGWTLIYVPNLHRWGWAQL</sequence>
<dbReference type="EMBL" id="CP011112">
    <property type="protein sequence ID" value="AKU14998.1"/>
    <property type="molecule type" value="Genomic_DNA"/>
</dbReference>
<dbReference type="KEGG" id="lmoi:VV02_02515"/>
<accession>A0A0K1JEH5</accession>
<evidence type="ECO:0000313" key="1">
    <source>
        <dbReference type="EMBL" id="AKU14998.1"/>
    </source>
</evidence>
<name>A0A0K1JEH5_9MICO</name>
<dbReference type="Proteomes" id="UP000066480">
    <property type="component" value="Chromosome"/>
</dbReference>
<dbReference type="AlphaFoldDB" id="A0A0K1JEH5"/>
<proteinExistence type="predicted"/>
<organism evidence="1 2">
    <name type="scientific">Luteipulveratus mongoliensis</name>
    <dbReference type="NCBI Taxonomy" id="571913"/>
    <lineage>
        <taxon>Bacteria</taxon>
        <taxon>Bacillati</taxon>
        <taxon>Actinomycetota</taxon>
        <taxon>Actinomycetes</taxon>
        <taxon>Micrococcales</taxon>
        <taxon>Dermacoccaceae</taxon>
        <taxon>Luteipulveratus</taxon>
    </lineage>
</organism>
<dbReference type="OrthoDB" id="3531777at2"/>
<protein>
    <submittedName>
        <fullName evidence="1">Uncharacterized protein</fullName>
    </submittedName>
</protein>
<dbReference type="RefSeq" id="WP_052589566.1">
    <property type="nucleotide sequence ID" value="NZ_CP011112.1"/>
</dbReference>
<evidence type="ECO:0000313" key="2">
    <source>
        <dbReference type="Proteomes" id="UP000066480"/>
    </source>
</evidence>
<gene>
    <name evidence="1" type="ORF">VV02_02515</name>
</gene>
<reference evidence="1 2" key="1">
    <citation type="submission" date="2015-03" db="EMBL/GenBank/DDBJ databases">
        <title>Luteipulveratus halotolerans sp. nov., a novel actinobacterium (Dermacoccaceae) from Sarawak, Malaysia.</title>
        <authorList>
            <person name="Juboi H."/>
            <person name="Basik A."/>
            <person name="Shamsul S.S."/>
            <person name="Arnold P."/>
            <person name="Schmitt E.K."/>
            <person name="Sanglier J.-J."/>
            <person name="Yeo T."/>
        </authorList>
    </citation>
    <scope>NUCLEOTIDE SEQUENCE [LARGE SCALE GENOMIC DNA]</scope>
    <source>
        <strain evidence="1 2">MN07-A0370</strain>
    </source>
</reference>